<feature type="region of interest" description="Disordered" evidence="1">
    <location>
        <begin position="1"/>
        <end position="20"/>
    </location>
</feature>
<dbReference type="AlphaFoldDB" id="A0A1G1VLN9"/>
<dbReference type="EMBL" id="MHCH01000048">
    <property type="protein sequence ID" value="OGY16300.1"/>
    <property type="molecule type" value="Genomic_DNA"/>
</dbReference>
<feature type="compositionally biased region" description="Polar residues" evidence="1">
    <location>
        <begin position="7"/>
        <end position="17"/>
    </location>
</feature>
<accession>A0A1G1VLN9</accession>
<proteinExistence type="predicted"/>
<comment type="caution">
    <text evidence="2">The sequence shown here is derived from an EMBL/GenBank/DDBJ whole genome shotgun (WGS) entry which is preliminary data.</text>
</comment>
<dbReference type="Proteomes" id="UP000177324">
    <property type="component" value="Unassembled WGS sequence"/>
</dbReference>
<gene>
    <name evidence="2" type="ORF">A2784_02205</name>
</gene>
<evidence type="ECO:0000313" key="2">
    <source>
        <dbReference type="EMBL" id="OGY16300.1"/>
    </source>
</evidence>
<sequence length="72" mass="8220">MPELPELTSSKSIQPNTEVPKPGWLVDKGLKLGFSRKEMHRMSYNEFLEKLGLVIEGKFRVLPPDKLPSPEK</sequence>
<evidence type="ECO:0000256" key="1">
    <source>
        <dbReference type="SAM" id="MobiDB-lite"/>
    </source>
</evidence>
<protein>
    <submittedName>
        <fullName evidence="2">Uncharacterized protein</fullName>
    </submittedName>
</protein>
<organism evidence="2 3">
    <name type="scientific">Candidatus Chisholmbacteria bacterium RIFCSPHIGHO2_01_FULL_48_12</name>
    <dbReference type="NCBI Taxonomy" id="1797589"/>
    <lineage>
        <taxon>Bacteria</taxon>
        <taxon>Candidatus Chisholmiibacteriota</taxon>
    </lineage>
</organism>
<evidence type="ECO:0000313" key="3">
    <source>
        <dbReference type="Proteomes" id="UP000177324"/>
    </source>
</evidence>
<reference evidence="2 3" key="1">
    <citation type="journal article" date="2016" name="Nat. Commun.">
        <title>Thousands of microbial genomes shed light on interconnected biogeochemical processes in an aquifer system.</title>
        <authorList>
            <person name="Anantharaman K."/>
            <person name="Brown C.T."/>
            <person name="Hug L.A."/>
            <person name="Sharon I."/>
            <person name="Castelle C.J."/>
            <person name="Probst A.J."/>
            <person name="Thomas B.C."/>
            <person name="Singh A."/>
            <person name="Wilkins M.J."/>
            <person name="Karaoz U."/>
            <person name="Brodie E.L."/>
            <person name="Williams K.H."/>
            <person name="Hubbard S.S."/>
            <person name="Banfield J.F."/>
        </authorList>
    </citation>
    <scope>NUCLEOTIDE SEQUENCE [LARGE SCALE GENOMIC DNA]</scope>
</reference>
<name>A0A1G1VLN9_9BACT</name>